<evidence type="ECO:0000256" key="4">
    <source>
        <dbReference type="ARBA" id="ARBA00022679"/>
    </source>
</evidence>
<dbReference type="GeneID" id="102804210"/>
<evidence type="ECO:0000256" key="7">
    <source>
        <dbReference type="ARBA" id="ARBA00023277"/>
    </source>
</evidence>
<organism evidence="14 15">
    <name type="scientific">Saccoglossus kowalevskii</name>
    <name type="common">Acorn worm</name>
    <dbReference type="NCBI Taxonomy" id="10224"/>
    <lineage>
        <taxon>Eukaryota</taxon>
        <taxon>Metazoa</taxon>
        <taxon>Hemichordata</taxon>
        <taxon>Enteropneusta</taxon>
        <taxon>Harrimaniidae</taxon>
        <taxon>Saccoglossus</taxon>
    </lineage>
</organism>
<gene>
    <name evidence="15" type="primary">LOC102804210</name>
</gene>
<keyword evidence="4" id="KW-0808">Transferase</keyword>
<dbReference type="Pfam" id="PF10250">
    <property type="entry name" value="O-FucT"/>
    <property type="match status" value="2"/>
</dbReference>
<feature type="compositionally biased region" description="Polar residues" evidence="13">
    <location>
        <begin position="91"/>
        <end position="104"/>
    </location>
</feature>
<comment type="catalytic activity">
    <reaction evidence="11">
        <text>L-threonyl-[protein] + GDP-beta-L-fucose = 3-O-(alpha-L-fucosyl)-L-threonyl-[protein] + GDP + H(+)</text>
        <dbReference type="Rhea" id="RHEA:70491"/>
        <dbReference type="Rhea" id="RHEA-COMP:11060"/>
        <dbReference type="Rhea" id="RHEA-COMP:17915"/>
        <dbReference type="ChEBI" id="CHEBI:15378"/>
        <dbReference type="ChEBI" id="CHEBI:30013"/>
        <dbReference type="ChEBI" id="CHEBI:57273"/>
        <dbReference type="ChEBI" id="CHEBI:58189"/>
        <dbReference type="ChEBI" id="CHEBI:189631"/>
        <dbReference type="EC" id="2.4.1.221"/>
    </reaction>
    <physiologicalReaction direction="left-to-right" evidence="11">
        <dbReference type="Rhea" id="RHEA:70492"/>
    </physiologicalReaction>
</comment>
<keyword evidence="14" id="KW-1185">Reference proteome</keyword>
<dbReference type="Gene3D" id="3.40.50.11350">
    <property type="match status" value="2"/>
</dbReference>
<dbReference type="EC" id="2.4.1.221" evidence="3"/>
<keyword evidence="6" id="KW-0294">Fucose metabolism</keyword>
<comment type="similarity">
    <text evidence="8">Belongs to the glycosyltransferase 68 family.</text>
</comment>
<evidence type="ECO:0000256" key="3">
    <source>
        <dbReference type="ARBA" id="ARBA00012196"/>
    </source>
</evidence>
<evidence type="ECO:0000256" key="12">
    <source>
        <dbReference type="ARBA" id="ARBA00048647"/>
    </source>
</evidence>
<feature type="region of interest" description="Disordered" evidence="13">
    <location>
        <begin position="88"/>
        <end position="140"/>
    </location>
</feature>
<evidence type="ECO:0000256" key="2">
    <source>
        <dbReference type="ARBA" id="ARBA00004922"/>
    </source>
</evidence>
<dbReference type="PANTHER" id="PTHR13398">
    <property type="entry name" value="GDP-FUCOSE PROTEIN O-FUCOSYLTRANSFERASE 2"/>
    <property type="match status" value="1"/>
</dbReference>
<evidence type="ECO:0000313" key="15">
    <source>
        <dbReference type="RefSeq" id="XP_006816853.1"/>
    </source>
</evidence>
<evidence type="ECO:0000256" key="1">
    <source>
        <dbReference type="ARBA" id="ARBA00004240"/>
    </source>
</evidence>
<evidence type="ECO:0000256" key="11">
    <source>
        <dbReference type="ARBA" id="ARBA00047273"/>
    </source>
</evidence>
<evidence type="ECO:0000256" key="5">
    <source>
        <dbReference type="ARBA" id="ARBA00022824"/>
    </source>
</evidence>
<protein>
    <recommendedName>
        <fullName evidence="9">GDP-fucose protein O-fucosyltransferase 2</fullName>
        <ecNumber evidence="3">2.4.1.221</ecNumber>
    </recommendedName>
    <alternativeName>
        <fullName evidence="10">Peptide-O-fucosyltransferase 2</fullName>
    </alternativeName>
</protein>
<dbReference type="PANTHER" id="PTHR13398:SF0">
    <property type="entry name" value="GDP-FUCOSE PROTEIN O-FUCOSYLTRANSFERASE 2"/>
    <property type="match status" value="1"/>
</dbReference>
<evidence type="ECO:0000256" key="6">
    <source>
        <dbReference type="ARBA" id="ARBA00023253"/>
    </source>
</evidence>
<name>A0ABM0MA12_SACKO</name>
<feature type="compositionally biased region" description="Basic and acidic residues" evidence="13">
    <location>
        <begin position="117"/>
        <end position="134"/>
    </location>
</feature>
<dbReference type="Proteomes" id="UP000694865">
    <property type="component" value="Unplaced"/>
</dbReference>
<evidence type="ECO:0000256" key="9">
    <source>
        <dbReference type="ARBA" id="ARBA00026232"/>
    </source>
</evidence>
<evidence type="ECO:0000256" key="13">
    <source>
        <dbReference type="SAM" id="MobiDB-lite"/>
    </source>
</evidence>
<reference evidence="15" key="1">
    <citation type="submission" date="2025-08" db="UniProtKB">
        <authorList>
            <consortium name="RefSeq"/>
        </authorList>
    </citation>
    <scope>IDENTIFICATION</scope>
    <source>
        <tissue evidence="15">Testes</tissue>
    </source>
</reference>
<sequence length="872" mass="99114">MSITMRTVFKGLLLCCVTIAAWELYVFRDSLSSVLDSVKPVAANGYQAGENRRTVIVTESIGNITTNKSGIKDARDPKGLVVMSRVRDQNPNEQKLNETLANATDSDRMTSHVQSSKSDETNIESNDHPNDQRNRATTIPKNNEEIKVNSKDRLYLFPLHYDYNGPNVQYGSFMRGVAFALAYKRTVVENWFHTHWTSGRKLMKYVNETFDLGKLKQLVDVATVHDFKRDCNSTVERLLMHPYYRMGSTKTKNDYLQRYAFKKEGLEKYYGIKLPDNSHIPETSAQAEELLLNPPTTRCLGVLDPNIDTRWEFPALRQQYYKVDTHFVSPPIINKIADDVEKKLCDGDPFMALHWRNRTGEVCGHLTRECGNIPRIAAVNKTAEVAANDILKLMQARNLTCLYVAVPFFSVTMITILKNAKIPRVKSFSDITTQDYPDIGQIKYDGYMVSRLEQEICARSSTFVRTSHSSWSAFADRWRVIQGKESLGLETIVSWIAPGSIGSGLETDTNPNQPSGKRYLFPLHCDNNGPNVQYGVFRMGIAFAMYYNRTVVENTFGGHWTSAQAGAEVVTRRRFVNETFDLPKIQKLVDVATVEEYQRECNGVIDNVLMHPFIKKPSLDEYSAIYSRKRGCLQTRYGVKMPFQIPQTREEADALMSNPPDTRCLGIFGPGLDTKWEFPGQDKYLRTVDQHLQNPPNIMKMAKDVGQRVCDGDPYMALHWRNRSGETCGHAAWGWKCADIPKVVAVNLTAESAAIDIHELMKKRNISCIYVALPSFSGSILKILKDANIARVKSLVDITTDEYPDIMKISHDGYLISRLEQEICSRSKVFMATLFSSWSRFAYRLRDSLGLETQILHNFVRWKAPGVSLKRK</sequence>
<comment type="subcellular location">
    <subcellularLocation>
        <location evidence="1">Endoplasmic reticulum</location>
    </subcellularLocation>
</comment>
<evidence type="ECO:0000256" key="8">
    <source>
        <dbReference type="ARBA" id="ARBA00025803"/>
    </source>
</evidence>
<comment type="catalytic activity">
    <reaction evidence="12">
        <text>L-seryl-[protein] + GDP-beta-L-fucose = 3-O-(alpha-L-fucosyl)-L-seryl-[protein] + GDP + H(+)</text>
        <dbReference type="Rhea" id="RHEA:63644"/>
        <dbReference type="Rhea" id="RHEA-COMP:9863"/>
        <dbReference type="Rhea" id="RHEA-COMP:17914"/>
        <dbReference type="ChEBI" id="CHEBI:15378"/>
        <dbReference type="ChEBI" id="CHEBI:29999"/>
        <dbReference type="ChEBI" id="CHEBI:57273"/>
        <dbReference type="ChEBI" id="CHEBI:58189"/>
        <dbReference type="ChEBI" id="CHEBI:189632"/>
        <dbReference type="EC" id="2.4.1.221"/>
    </reaction>
    <physiologicalReaction direction="left-to-right" evidence="12">
        <dbReference type="Rhea" id="RHEA:63645"/>
    </physiologicalReaction>
</comment>
<evidence type="ECO:0000313" key="14">
    <source>
        <dbReference type="Proteomes" id="UP000694865"/>
    </source>
</evidence>
<dbReference type="CDD" id="cd11296">
    <property type="entry name" value="O-FucT_like"/>
    <property type="match status" value="2"/>
</dbReference>
<dbReference type="InterPro" id="IPR045130">
    <property type="entry name" value="OFUT2-like"/>
</dbReference>
<keyword evidence="5" id="KW-0256">Endoplasmic reticulum</keyword>
<keyword evidence="7" id="KW-0119">Carbohydrate metabolism</keyword>
<dbReference type="RefSeq" id="XP_006816853.1">
    <property type="nucleotide sequence ID" value="XM_006816790.1"/>
</dbReference>
<proteinExistence type="inferred from homology"/>
<dbReference type="InterPro" id="IPR019378">
    <property type="entry name" value="GDP-Fuc_O-FucTrfase"/>
</dbReference>
<evidence type="ECO:0000256" key="10">
    <source>
        <dbReference type="ARBA" id="ARBA00033083"/>
    </source>
</evidence>
<comment type="pathway">
    <text evidence="2">Protein modification; protein glycosylation.</text>
</comment>
<accession>A0ABM0MA12</accession>